<dbReference type="Proteomes" id="UP000052230">
    <property type="component" value="Unassembled WGS sequence"/>
</dbReference>
<dbReference type="EMBL" id="CCXZ01000166">
    <property type="protein sequence ID" value="CEG17764.1"/>
    <property type="molecule type" value="Genomic_DNA"/>
</dbReference>
<dbReference type="AlphaFoldDB" id="A0A0U5FIY4"/>
<name>A0A0U5FIY4_XANCI</name>
<gene>
    <name evidence="1" type="ORF">XAC3562_70029</name>
</gene>
<protein>
    <submittedName>
        <fullName evidence="1">Uncharacterized protein</fullName>
    </submittedName>
</protein>
<sequence>MDVATVRVPSLHQRLGRLPSPAGTLSSFMAETVAQSAGRGRASASASVWRDKRVATRLQR</sequence>
<evidence type="ECO:0000313" key="2">
    <source>
        <dbReference type="Proteomes" id="UP000052230"/>
    </source>
</evidence>
<accession>A0A0U5FIY4</accession>
<organism evidence="1 2">
    <name type="scientific">Xanthomonas citri pv. citri</name>
    <dbReference type="NCBI Taxonomy" id="611301"/>
    <lineage>
        <taxon>Bacteria</taxon>
        <taxon>Pseudomonadati</taxon>
        <taxon>Pseudomonadota</taxon>
        <taxon>Gammaproteobacteria</taxon>
        <taxon>Lysobacterales</taxon>
        <taxon>Lysobacteraceae</taxon>
        <taxon>Xanthomonas</taxon>
    </lineage>
</organism>
<evidence type="ECO:0000313" key="1">
    <source>
        <dbReference type="EMBL" id="CEG17764.1"/>
    </source>
</evidence>
<reference evidence="1 2" key="1">
    <citation type="submission" date="2014-09" db="EMBL/GenBank/DDBJ databases">
        <authorList>
            <person name="Regsiter A."/>
        </authorList>
    </citation>
    <scope>NUCLEOTIDE SEQUENCE [LARGE SCALE GENOMIC DNA]</scope>
</reference>
<keyword evidence="2" id="KW-1185">Reference proteome</keyword>
<comment type="caution">
    <text evidence="1">The sequence shown here is derived from an EMBL/GenBank/DDBJ whole genome shotgun (WGS) entry which is preliminary data.</text>
</comment>
<proteinExistence type="predicted"/>